<evidence type="ECO:0000256" key="1">
    <source>
        <dbReference type="ARBA" id="ARBA00008690"/>
    </source>
</evidence>
<evidence type="ECO:0000256" key="2">
    <source>
        <dbReference type="SAM" id="MobiDB-lite"/>
    </source>
</evidence>
<accession>A0A1U8QBM0</accession>
<feature type="region of interest" description="Disordered" evidence="2">
    <location>
        <begin position="89"/>
        <end position="114"/>
    </location>
</feature>
<protein>
    <submittedName>
        <fullName evidence="4">Trichohyalin-like</fullName>
    </submittedName>
</protein>
<dbReference type="GeneID" id="109115877"/>
<dbReference type="Pfam" id="PF11250">
    <property type="entry name" value="FAF"/>
    <property type="match status" value="1"/>
</dbReference>
<organism evidence="3 4">
    <name type="scientific">Nelumbo nucifera</name>
    <name type="common">Sacred lotus</name>
    <dbReference type="NCBI Taxonomy" id="4432"/>
    <lineage>
        <taxon>Eukaryota</taxon>
        <taxon>Viridiplantae</taxon>
        <taxon>Streptophyta</taxon>
        <taxon>Embryophyta</taxon>
        <taxon>Tracheophyta</taxon>
        <taxon>Spermatophyta</taxon>
        <taxon>Magnoliopsida</taxon>
        <taxon>Proteales</taxon>
        <taxon>Nelumbonaceae</taxon>
        <taxon>Nelumbo</taxon>
    </lineage>
</organism>
<dbReference type="Proteomes" id="UP000189703">
    <property type="component" value="Unplaced"/>
</dbReference>
<dbReference type="OrthoDB" id="1931928at2759"/>
<dbReference type="AlphaFoldDB" id="A0A1U8QBM0"/>
<dbReference type="InterPro" id="IPR021410">
    <property type="entry name" value="FAF"/>
</dbReference>
<proteinExistence type="inferred from homology"/>
<dbReference type="PANTHER" id="PTHR33155">
    <property type="entry name" value="FANTASTIC FOUR-LIKE PROTEIN (DUF3049)"/>
    <property type="match status" value="1"/>
</dbReference>
<feature type="compositionally biased region" description="Basic and acidic residues" evidence="2">
    <location>
        <begin position="239"/>
        <end position="263"/>
    </location>
</feature>
<gene>
    <name evidence="4" type="primary">LOC109115877</name>
</gene>
<evidence type="ECO:0000313" key="3">
    <source>
        <dbReference type="Proteomes" id="UP000189703"/>
    </source>
</evidence>
<name>A0A1U8QBM0_NELNU</name>
<dbReference type="InterPro" id="IPR046431">
    <property type="entry name" value="FAF_dom"/>
</dbReference>
<keyword evidence="3" id="KW-1185">Reference proteome</keyword>
<feature type="region of interest" description="Disordered" evidence="2">
    <location>
        <begin position="236"/>
        <end position="263"/>
    </location>
</feature>
<dbReference type="KEGG" id="nnu:109115877"/>
<reference evidence="4" key="1">
    <citation type="submission" date="2025-08" db="UniProtKB">
        <authorList>
            <consortium name="RefSeq"/>
        </authorList>
    </citation>
    <scope>IDENTIFICATION</scope>
</reference>
<sequence>MLSFCKKTVHSFLNFSSLSEGEPSRDFPTHSRSLSLSAGALRLLPGMVGNPKPTATPAQGNEKFADINGGVGGFTPFTESLRFESLDERGRMDDEENDIREPPMSYSTSSSTRLRRRDMKFPPPLTSLDDNGHPTFFLKPVRNNGRLEFTMVRIDSPHILRATRQDGRLILHQIKSEPIRQEEEVQVKEQEQENVLTIDQEEKEEEDKEKELSREMEEEEVQLQVGERKQANVLLPRHRHEEKEEQEQKQDMKEIQREKGGESGRIELRQWRFPFTSGDGFLRCNEESSYHQHHHHQVRPLWSHHCVTTM</sequence>
<dbReference type="RefSeq" id="XP_019055952.1">
    <property type="nucleotide sequence ID" value="XM_019200407.1"/>
</dbReference>
<dbReference type="PANTHER" id="PTHR33155:SF27">
    <property type="entry name" value="FANTASTIC FOUR-LIKE PROTEIN (DUF3049)"/>
    <property type="match status" value="1"/>
</dbReference>
<comment type="similarity">
    <text evidence="1">Belongs to the fantastic four family.</text>
</comment>
<evidence type="ECO:0000313" key="4">
    <source>
        <dbReference type="RefSeq" id="XP_019055952.1"/>
    </source>
</evidence>
<dbReference type="STRING" id="4432.A0A1U8QBM0"/>